<protein>
    <submittedName>
        <fullName evidence="1">Uncharacterized protein</fullName>
    </submittedName>
</protein>
<dbReference type="EMBL" id="BLXT01004061">
    <property type="protein sequence ID" value="GFO09135.1"/>
    <property type="molecule type" value="Genomic_DNA"/>
</dbReference>
<evidence type="ECO:0000313" key="2">
    <source>
        <dbReference type="Proteomes" id="UP000735302"/>
    </source>
</evidence>
<reference evidence="1 2" key="1">
    <citation type="journal article" date="2021" name="Elife">
        <title>Chloroplast acquisition without the gene transfer in kleptoplastic sea slugs, Plakobranchus ocellatus.</title>
        <authorList>
            <person name="Maeda T."/>
            <person name="Takahashi S."/>
            <person name="Yoshida T."/>
            <person name="Shimamura S."/>
            <person name="Takaki Y."/>
            <person name="Nagai Y."/>
            <person name="Toyoda A."/>
            <person name="Suzuki Y."/>
            <person name="Arimoto A."/>
            <person name="Ishii H."/>
            <person name="Satoh N."/>
            <person name="Nishiyama T."/>
            <person name="Hasebe M."/>
            <person name="Maruyama T."/>
            <person name="Minagawa J."/>
            <person name="Obokata J."/>
            <person name="Shigenobu S."/>
        </authorList>
    </citation>
    <scope>NUCLEOTIDE SEQUENCE [LARGE SCALE GENOMIC DNA]</scope>
</reference>
<name>A0AAV4AQI2_9GAST</name>
<gene>
    <name evidence="1" type="ORF">PoB_003564000</name>
</gene>
<accession>A0AAV4AQI2</accession>
<comment type="caution">
    <text evidence="1">The sequence shown here is derived from an EMBL/GenBank/DDBJ whole genome shotgun (WGS) entry which is preliminary data.</text>
</comment>
<keyword evidence="2" id="KW-1185">Reference proteome</keyword>
<proteinExistence type="predicted"/>
<sequence length="201" mass="21916">MTETSWGNTVMGGRGCEKVTAITACYLSRNSFNGYGLVARKAYIDETIQGYDDFTSTNFVAIFVDAAKYKERIYSTANLLLCSHSSGSEMDRPTTRRLETTVCPHRWDACAWGSVWAFPASAGPISVSSSQSSNENTRSELTNQTSCSPYILAEQAIIEVCTGLLDATFEVSLSIPAFRLDSTMVLITSPPPKGPFYGQVL</sequence>
<organism evidence="1 2">
    <name type="scientific">Plakobranchus ocellatus</name>
    <dbReference type="NCBI Taxonomy" id="259542"/>
    <lineage>
        <taxon>Eukaryota</taxon>
        <taxon>Metazoa</taxon>
        <taxon>Spiralia</taxon>
        <taxon>Lophotrochozoa</taxon>
        <taxon>Mollusca</taxon>
        <taxon>Gastropoda</taxon>
        <taxon>Heterobranchia</taxon>
        <taxon>Euthyneura</taxon>
        <taxon>Panpulmonata</taxon>
        <taxon>Sacoglossa</taxon>
        <taxon>Placobranchoidea</taxon>
        <taxon>Plakobranchidae</taxon>
        <taxon>Plakobranchus</taxon>
    </lineage>
</organism>
<dbReference type="AlphaFoldDB" id="A0AAV4AQI2"/>
<evidence type="ECO:0000313" key="1">
    <source>
        <dbReference type="EMBL" id="GFO09135.1"/>
    </source>
</evidence>
<dbReference type="Proteomes" id="UP000735302">
    <property type="component" value="Unassembled WGS sequence"/>
</dbReference>